<gene>
    <name evidence="2" type="ORF">ALFOR1_50167</name>
</gene>
<protein>
    <recommendedName>
        <fullName evidence="1">RES domain-containing protein</fullName>
    </recommendedName>
</protein>
<evidence type="ECO:0000313" key="3">
    <source>
        <dbReference type="Proteomes" id="UP000509458"/>
    </source>
</evidence>
<name>A0A6T9Y3V5_ALTMA</name>
<dbReference type="Proteomes" id="UP000509458">
    <property type="component" value="Chromosome"/>
</dbReference>
<dbReference type="AlphaFoldDB" id="A0A6T9Y3V5"/>
<dbReference type="InterPro" id="IPR014914">
    <property type="entry name" value="RES_dom"/>
</dbReference>
<accession>A0A6T9Y3V5</accession>
<sequence length="157" mass="17658">MLVYRIAPRKNNSSENALNGIGGHYCEGRWHYTGQSVVYTASSRALAILERLVNDSSEVLKKDLTITTVLLSEEVRIKRLSVNELPAGWDAMPYSQHTQQLGTTWLQNKSSAVLQVPSSVCPGESNFVLNPEHIDARHFKVVDCKPFYYPPRLAEKL</sequence>
<dbReference type="SMART" id="SM00953">
    <property type="entry name" value="RES"/>
    <property type="match status" value="1"/>
</dbReference>
<dbReference type="Pfam" id="PF08808">
    <property type="entry name" value="RES"/>
    <property type="match status" value="1"/>
</dbReference>
<organism evidence="2 3">
    <name type="scientific">Alteromonas macleodii</name>
    <name type="common">Pseudoalteromonas macleodii</name>
    <dbReference type="NCBI Taxonomy" id="28108"/>
    <lineage>
        <taxon>Bacteria</taxon>
        <taxon>Pseudomonadati</taxon>
        <taxon>Pseudomonadota</taxon>
        <taxon>Gammaproteobacteria</taxon>
        <taxon>Alteromonadales</taxon>
        <taxon>Alteromonadaceae</taxon>
        <taxon>Alteromonas/Salinimonas group</taxon>
        <taxon>Alteromonas</taxon>
    </lineage>
</organism>
<feature type="domain" description="RES" evidence="1">
    <location>
        <begin position="17"/>
        <end position="143"/>
    </location>
</feature>
<proteinExistence type="predicted"/>
<dbReference type="EMBL" id="LR812090">
    <property type="protein sequence ID" value="CAB9495479.1"/>
    <property type="molecule type" value="Genomic_DNA"/>
</dbReference>
<dbReference type="RefSeq" id="WP_179984677.1">
    <property type="nucleotide sequence ID" value="NZ_LR812090.1"/>
</dbReference>
<evidence type="ECO:0000313" key="2">
    <source>
        <dbReference type="EMBL" id="CAB9495479.1"/>
    </source>
</evidence>
<evidence type="ECO:0000259" key="1">
    <source>
        <dbReference type="SMART" id="SM00953"/>
    </source>
</evidence>
<reference evidence="2 3" key="1">
    <citation type="submission" date="2020-06" db="EMBL/GenBank/DDBJ databases">
        <authorList>
            <person name="Duchaud E."/>
        </authorList>
    </citation>
    <scope>NUCLEOTIDE SEQUENCE [LARGE SCALE GENOMIC DNA]</scope>
    <source>
        <strain evidence="2">Alteromonas fortis</strain>
    </source>
</reference>